<evidence type="ECO:0000313" key="1">
    <source>
        <dbReference type="EMBL" id="KAK2701921.1"/>
    </source>
</evidence>
<gene>
    <name evidence="1" type="ORF">QYM36_019422</name>
</gene>
<dbReference type="Proteomes" id="UP001187531">
    <property type="component" value="Unassembled WGS sequence"/>
</dbReference>
<name>A0AA88KTD1_ARTSF</name>
<organism evidence="1 2">
    <name type="scientific">Artemia franciscana</name>
    <name type="common">Brine shrimp</name>
    <name type="synonym">Artemia sanfranciscana</name>
    <dbReference type="NCBI Taxonomy" id="6661"/>
    <lineage>
        <taxon>Eukaryota</taxon>
        <taxon>Metazoa</taxon>
        <taxon>Ecdysozoa</taxon>
        <taxon>Arthropoda</taxon>
        <taxon>Crustacea</taxon>
        <taxon>Branchiopoda</taxon>
        <taxon>Anostraca</taxon>
        <taxon>Artemiidae</taxon>
        <taxon>Artemia</taxon>
    </lineage>
</organism>
<evidence type="ECO:0000313" key="2">
    <source>
        <dbReference type="Proteomes" id="UP001187531"/>
    </source>
</evidence>
<protein>
    <submittedName>
        <fullName evidence="1">Uncharacterized protein</fullName>
    </submittedName>
</protein>
<accession>A0AA88KTD1</accession>
<dbReference type="EMBL" id="JAVRJZ010001123">
    <property type="protein sequence ID" value="KAK2701921.1"/>
    <property type="molecule type" value="Genomic_DNA"/>
</dbReference>
<dbReference type="AlphaFoldDB" id="A0AA88KTD1"/>
<sequence length="261" mass="29463">MPCWAMDPRGTFSGKGHDDVVPHDVHAPPCPAPLVLETDQRPTLMVRDIPRTTDAMLDELSILYRERTNALDSLHQFVRTHPELEDDDDLVNARLALLADADRSRGTATERGYNTRGHQSFREAVLTRDPICVLCELRHSTIADHHPISRRDLIAAGMNPNDPQYGRGLCKPCHDRATAKNQPGGWNARRDATSRESRTKECKTADCSRLVRARGMCAMHYKRWSRSEGRSANPQWDEHRLSNTTLMHLQCNLSKGTRLAA</sequence>
<reference evidence="1" key="1">
    <citation type="submission" date="2023-07" db="EMBL/GenBank/DDBJ databases">
        <title>Chromosome-level genome assembly of Artemia franciscana.</title>
        <authorList>
            <person name="Jo E."/>
        </authorList>
    </citation>
    <scope>NUCLEOTIDE SEQUENCE</scope>
    <source>
        <tissue evidence="1">Whole body</tissue>
    </source>
</reference>
<comment type="caution">
    <text evidence="1">The sequence shown here is derived from an EMBL/GenBank/DDBJ whole genome shotgun (WGS) entry which is preliminary data.</text>
</comment>
<keyword evidence="2" id="KW-1185">Reference proteome</keyword>
<proteinExistence type="predicted"/>